<gene>
    <name evidence="5" type="ORF">G7B40_029305</name>
</gene>
<comment type="caution">
    <text evidence="5">The sequence shown here is derived from an EMBL/GenBank/DDBJ whole genome shotgun (WGS) entry which is preliminary data.</text>
</comment>
<dbReference type="Pfam" id="PF16221">
    <property type="entry name" value="HTH_47"/>
    <property type="match status" value="1"/>
</dbReference>
<accession>A0AAP5M7Y4</accession>
<dbReference type="Pfam" id="PF09940">
    <property type="entry name" value="DUF2172"/>
    <property type="match status" value="1"/>
</dbReference>
<organism evidence="5 6">
    <name type="scientific">Aetokthonos hydrillicola Thurmond2011</name>
    <dbReference type="NCBI Taxonomy" id="2712845"/>
    <lineage>
        <taxon>Bacteria</taxon>
        <taxon>Bacillati</taxon>
        <taxon>Cyanobacteriota</taxon>
        <taxon>Cyanophyceae</taxon>
        <taxon>Nostocales</taxon>
        <taxon>Hapalosiphonaceae</taxon>
        <taxon>Aetokthonos</taxon>
    </lineage>
</organism>
<reference evidence="6" key="1">
    <citation type="journal article" date="2021" name="Science">
        <title>Hunting the eagle killer: A cyanobacterial neurotoxin causes vacuolar myelinopathy.</title>
        <authorList>
            <person name="Breinlinger S."/>
            <person name="Phillips T.J."/>
            <person name="Haram B.N."/>
            <person name="Mares J."/>
            <person name="Martinez Yerena J.A."/>
            <person name="Hrouzek P."/>
            <person name="Sobotka R."/>
            <person name="Henderson W.M."/>
            <person name="Schmieder P."/>
            <person name="Williams S.M."/>
            <person name="Lauderdale J.D."/>
            <person name="Wilde H.D."/>
            <person name="Gerrin W."/>
            <person name="Kust A."/>
            <person name="Washington J.W."/>
            <person name="Wagner C."/>
            <person name="Geier B."/>
            <person name="Liebeke M."/>
            <person name="Enke H."/>
            <person name="Niedermeyer T.H.J."/>
            <person name="Wilde S.B."/>
        </authorList>
    </citation>
    <scope>NUCLEOTIDE SEQUENCE [LARGE SCALE GENOMIC DNA]</scope>
    <source>
        <strain evidence="6">Thurmond2011</strain>
    </source>
</reference>
<dbReference type="InterPro" id="IPR032589">
    <property type="entry name" value="DUF4910"/>
</dbReference>
<name>A0AAP5M7Y4_9CYAN</name>
<evidence type="ECO:0000313" key="5">
    <source>
        <dbReference type="EMBL" id="MDR9898626.1"/>
    </source>
</evidence>
<evidence type="ECO:0000259" key="4">
    <source>
        <dbReference type="Pfam" id="PF16254"/>
    </source>
</evidence>
<feature type="binding site" evidence="1">
    <location>
        <position position="190"/>
    </location>
    <ligand>
        <name>Zn(2+)</name>
        <dbReference type="ChEBI" id="CHEBI:29105"/>
    </ligand>
</feature>
<dbReference type="PIRSF" id="PIRSF015244">
    <property type="entry name" value="UCP015244"/>
    <property type="match status" value="1"/>
</dbReference>
<keyword evidence="1" id="KW-0479">Metal-binding</keyword>
<dbReference type="Gene3D" id="3.40.630.10">
    <property type="entry name" value="Zn peptidases"/>
    <property type="match status" value="1"/>
</dbReference>
<evidence type="ECO:0000256" key="1">
    <source>
        <dbReference type="PIRSR" id="PIRSR015244-50"/>
    </source>
</evidence>
<dbReference type="AlphaFoldDB" id="A0AAP5M7Y4"/>
<dbReference type="RefSeq" id="WP_208339425.1">
    <property type="nucleotide sequence ID" value="NZ_CAWQFN010000531.1"/>
</dbReference>
<comment type="cofactor">
    <cofactor evidence="1">
        <name>Zn(2+)</name>
        <dbReference type="ChEBI" id="CHEBI:29105"/>
    </cofactor>
    <text evidence="1">Binds 1 zinc ion per subunit.</text>
</comment>
<dbReference type="InterPro" id="IPR012353">
    <property type="entry name" value="UCP015244"/>
</dbReference>
<proteinExistence type="predicted"/>
<keyword evidence="1" id="KW-0862">Zinc</keyword>
<feature type="domain" description="DUF2172" evidence="2">
    <location>
        <begin position="70"/>
        <end position="161"/>
    </location>
</feature>
<sequence>MARSDIGTDINLNGVGQEMYEFITDLYPICRSITGDGLRKTLHLIEKHIPLNINEVKSGTAVFDWTVPKEWNIRDAYIKNSSGEKVVDFKKSNLHVLNYSIPINQKMPLSELKAHLFSLPDRPDWIPYRTSYYKENWGFCISHNQLLELKDEEYEVYIDSSLEDGHLTYGEYYIKGEKDDEVLLSCHSCHPSLANDNLAGIALATYLAKYLSEISPSYSYRFIFIPGTIGSITWLAENEAHVDKIKHGLVLTCLGDPGKSHYKKSRRGDAEIDKAVIHVLQRSGQDYEIQEFSPYGYDERQFCSPGFNLPVGCFMRSPHGTYPQYHTSADNLDLVQPQYLADSFSKILSVLQIIENNKKYLNQNPKCEPQLGKRGLYSAIGGLTDTKKTEMAMLWILNFSDGNHTLLDIAEKSGLEFGLIKKTADTLLQFNLLKECLE</sequence>
<protein>
    <submittedName>
        <fullName evidence="5">DUF4910 domain-containing protein</fullName>
    </submittedName>
</protein>
<keyword evidence="6" id="KW-1185">Reference proteome</keyword>
<dbReference type="CDD" id="cd05644">
    <property type="entry name" value="M28_like"/>
    <property type="match status" value="1"/>
</dbReference>
<dbReference type="SUPFAM" id="SSF53187">
    <property type="entry name" value="Zn-dependent exopeptidases"/>
    <property type="match status" value="1"/>
</dbReference>
<feature type="binding site" evidence="1">
    <location>
        <position position="196"/>
    </location>
    <ligand>
        <name>Zn(2+)</name>
        <dbReference type="ChEBI" id="CHEBI:29105"/>
    </ligand>
</feature>
<dbReference type="InterPro" id="IPR032622">
    <property type="entry name" value="UCP01524_HTH"/>
</dbReference>
<feature type="domain" description="DUF4910" evidence="4">
    <location>
        <begin position="20"/>
        <end position="357"/>
    </location>
</feature>
<dbReference type="Gene3D" id="1.10.10.10">
    <property type="entry name" value="Winged helix-like DNA-binding domain superfamily/Winged helix DNA-binding domain"/>
    <property type="match status" value="1"/>
</dbReference>
<evidence type="ECO:0000259" key="3">
    <source>
        <dbReference type="Pfam" id="PF16221"/>
    </source>
</evidence>
<evidence type="ECO:0000259" key="2">
    <source>
        <dbReference type="Pfam" id="PF09940"/>
    </source>
</evidence>
<dbReference type="Proteomes" id="UP000667802">
    <property type="component" value="Unassembled WGS sequence"/>
</dbReference>
<feature type="domain" description="UCP01524 winged helix-turn-helix" evidence="3">
    <location>
        <begin position="359"/>
        <end position="434"/>
    </location>
</feature>
<dbReference type="GO" id="GO:0046872">
    <property type="term" value="F:metal ion binding"/>
    <property type="evidence" value="ECO:0007669"/>
    <property type="project" value="UniProtKB-KW"/>
</dbReference>
<dbReference type="InterPro" id="IPR032610">
    <property type="entry name" value="DUF2172"/>
</dbReference>
<dbReference type="Gene3D" id="3.50.30.90">
    <property type="match status" value="1"/>
</dbReference>
<dbReference type="Pfam" id="PF16254">
    <property type="entry name" value="DUF4910"/>
    <property type="match status" value="1"/>
</dbReference>
<feature type="binding site" evidence="1">
    <location>
        <position position="326"/>
    </location>
    <ligand>
        <name>Zn(2+)</name>
        <dbReference type="ChEBI" id="CHEBI:29105"/>
    </ligand>
</feature>
<evidence type="ECO:0000313" key="6">
    <source>
        <dbReference type="Proteomes" id="UP000667802"/>
    </source>
</evidence>
<dbReference type="InterPro" id="IPR036388">
    <property type="entry name" value="WH-like_DNA-bd_sf"/>
</dbReference>
<dbReference type="EMBL" id="JAALHA020000019">
    <property type="protein sequence ID" value="MDR9898626.1"/>
    <property type="molecule type" value="Genomic_DNA"/>
</dbReference>